<dbReference type="Proteomes" id="UP001286313">
    <property type="component" value="Unassembled WGS sequence"/>
</dbReference>
<accession>A0AAE1KLU1</accession>
<proteinExistence type="predicted"/>
<evidence type="ECO:0000313" key="2">
    <source>
        <dbReference type="Proteomes" id="UP001286313"/>
    </source>
</evidence>
<name>A0AAE1KLU1_PETCI</name>
<dbReference type="EMBL" id="JAWQEG010001736">
    <property type="protein sequence ID" value="KAK3876999.1"/>
    <property type="molecule type" value="Genomic_DNA"/>
</dbReference>
<sequence>VFLVAVTYCSALSIQAPSVLIPKEVKPIAIPTQYINNPYWSPYNTYPFPTPYFNPLGISLTPHPEYKATGFPFIWESVDEEASPAVVEVEGSSRVRRDVKEVQVPLPYIHAVPAIAKTTVKTKQLEKVDAATPAHTTKLELTTKEREYTVPAVRYVQPVVKYEPRTYTALSPAVLPYQYGLHPSLGYPFAPAAPIINLQEE</sequence>
<feature type="non-terminal residue" evidence="1">
    <location>
        <position position="1"/>
    </location>
</feature>
<gene>
    <name evidence="1" type="ORF">Pcinc_018252</name>
</gene>
<keyword evidence="2" id="KW-1185">Reference proteome</keyword>
<evidence type="ECO:0000313" key="1">
    <source>
        <dbReference type="EMBL" id="KAK3876999.1"/>
    </source>
</evidence>
<organism evidence="1 2">
    <name type="scientific">Petrolisthes cinctipes</name>
    <name type="common">Flat porcelain crab</name>
    <dbReference type="NCBI Taxonomy" id="88211"/>
    <lineage>
        <taxon>Eukaryota</taxon>
        <taxon>Metazoa</taxon>
        <taxon>Ecdysozoa</taxon>
        <taxon>Arthropoda</taxon>
        <taxon>Crustacea</taxon>
        <taxon>Multicrustacea</taxon>
        <taxon>Malacostraca</taxon>
        <taxon>Eumalacostraca</taxon>
        <taxon>Eucarida</taxon>
        <taxon>Decapoda</taxon>
        <taxon>Pleocyemata</taxon>
        <taxon>Anomura</taxon>
        <taxon>Galatheoidea</taxon>
        <taxon>Porcellanidae</taxon>
        <taxon>Petrolisthes</taxon>
    </lineage>
</organism>
<dbReference type="AlphaFoldDB" id="A0AAE1KLU1"/>
<protein>
    <submittedName>
        <fullName evidence="1">Uncharacterized protein</fullName>
    </submittedName>
</protein>
<reference evidence="1" key="1">
    <citation type="submission" date="2023-10" db="EMBL/GenBank/DDBJ databases">
        <title>Genome assemblies of two species of porcelain crab, Petrolisthes cinctipes and Petrolisthes manimaculis (Anomura: Porcellanidae).</title>
        <authorList>
            <person name="Angst P."/>
        </authorList>
    </citation>
    <scope>NUCLEOTIDE SEQUENCE</scope>
    <source>
        <strain evidence="1">PB745_01</strain>
        <tissue evidence="1">Gill</tissue>
    </source>
</reference>
<comment type="caution">
    <text evidence="1">The sequence shown here is derived from an EMBL/GenBank/DDBJ whole genome shotgun (WGS) entry which is preliminary data.</text>
</comment>